<dbReference type="Proteomes" id="UP000027120">
    <property type="component" value="Unassembled WGS sequence"/>
</dbReference>
<evidence type="ECO:0008006" key="3">
    <source>
        <dbReference type="Google" id="ProtNLM"/>
    </source>
</evidence>
<dbReference type="AlphaFoldDB" id="A0A067EQA7"/>
<keyword evidence="2" id="KW-1185">Reference proteome</keyword>
<dbReference type="InterPro" id="IPR050232">
    <property type="entry name" value="FBL13/AtMIF1-like"/>
</dbReference>
<sequence>MLFQGKKKKDGIRRWYKQITKLHDDILIYVFPRSTIKEAAKTSIFSSRWRYLWTYFAGSLDLNDVIDMRTLCCWPVLGSLKNQSLEELKICSNIGSDCDVDSWVKFGIQKRVQRLELDFSYPALEKLLCYCPFLEVLSFKGIRSPTRIRVSGLLNIQLEC</sequence>
<reference evidence="1 2" key="1">
    <citation type="submission" date="2014-04" db="EMBL/GenBank/DDBJ databases">
        <authorList>
            <consortium name="International Citrus Genome Consortium"/>
            <person name="Gmitter F."/>
            <person name="Chen C."/>
            <person name="Farmerie W."/>
            <person name="Harkins T."/>
            <person name="Desany B."/>
            <person name="Mohiuddin M."/>
            <person name="Kodira C."/>
            <person name="Borodovsky M."/>
            <person name="Lomsadze A."/>
            <person name="Burns P."/>
            <person name="Jenkins J."/>
            <person name="Prochnik S."/>
            <person name="Shu S."/>
            <person name="Chapman J."/>
            <person name="Pitluck S."/>
            <person name="Schmutz J."/>
            <person name="Rokhsar D."/>
        </authorList>
    </citation>
    <scope>NUCLEOTIDE SEQUENCE</scope>
</reference>
<protein>
    <recommendedName>
        <fullName evidence="3">FBD domain-containing protein</fullName>
    </recommendedName>
</protein>
<name>A0A067EQA7_CITSI</name>
<proteinExistence type="predicted"/>
<gene>
    <name evidence="1" type="ORF">CISIN_1g047431mg</name>
</gene>
<evidence type="ECO:0000313" key="1">
    <source>
        <dbReference type="EMBL" id="KDO57273.1"/>
    </source>
</evidence>
<dbReference type="EMBL" id="KK784964">
    <property type="protein sequence ID" value="KDO57273.1"/>
    <property type="molecule type" value="Genomic_DNA"/>
</dbReference>
<dbReference type="PANTHER" id="PTHR31900:SF27">
    <property type="entry name" value="FBD DOMAIN-CONTAINING PROTEIN"/>
    <property type="match status" value="1"/>
</dbReference>
<dbReference type="PANTHER" id="PTHR31900">
    <property type="entry name" value="F-BOX/RNI SUPERFAMILY PROTEIN-RELATED"/>
    <property type="match status" value="1"/>
</dbReference>
<accession>A0A067EQA7</accession>
<organism evidence="1 2">
    <name type="scientific">Citrus sinensis</name>
    <name type="common">Sweet orange</name>
    <name type="synonym">Citrus aurantium var. sinensis</name>
    <dbReference type="NCBI Taxonomy" id="2711"/>
    <lineage>
        <taxon>Eukaryota</taxon>
        <taxon>Viridiplantae</taxon>
        <taxon>Streptophyta</taxon>
        <taxon>Embryophyta</taxon>
        <taxon>Tracheophyta</taxon>
        <taxon>Spermatophyta</taxon>
        <taxon>Magnoliopsida</taxon>
        <taxon>eudicotyledons</taxon>
        <taxon>Gunneridae</taxon>
        <taxon>Pentapetalae</taxon>
        <taxon>rosids</taxon>
        <taxon>malvids</taxon>
        <taxon>Sapindales</taxon>
        <taxon>Rutaceae</taxon>
        <taxon>Aurantioideae</taxon>
        <taxon>Citrus</taxon>
    </lineage>
</organism>
<evidence type="ECO:0000313" key="2">
    <source>
        <dbReference type="Proteomes" id="UP000027120"/>
    </source>
</evidence>